<proteinExistence type="predicted"/>
<organism evidence="1 2">
    <name type="scientific">Deinococcus roseus</name>
    <dbReference type="NCBI Taxonomy" id="392414"/>
    <lineage>
        <taxon>Bacteria</taxon>
        <taxon>Thermotogati</taxon>
        <taxon>Deinococcota</taxon>
        <taxon>Deinococci</taxon>
        <taxon>Deinococcales</taxon>
        <taxon>Deinococcaceae</taxon>
        <taxon>Deinococcus</taxon>
    </lineage>
</organism>
<accession>A0ABQ2CXC1</accession>
<dbReference type="RefSeq" id="WP_189000793.1">
    <property type="nucleotide sequence ID" value="NZ_BMOD01000002.1"/>
</dbReference>
<reference evidence="2" key="1">
    <citation type="journal article" date="2019" name="Int. J. Syst. Evol. Microbiol.">
        <title>The Global Catalogue of Microorganisms (GCM) 10K type strain sequencing project: providing services to taxonomists for standard genome sequencing and annotation.</title>
        <authorList>
            <consortium name="The Broad Institute Genomics Platform"/>
            <consortium name="The Broad Institute Genome Sequencing Center for Infectious Disease"/>
            <person name="Wu L."/>
            <person name="Ma J."/>
        </authorList>
    </citation>
    <scope>NUCLEOTIDE SEQUENCE [LARGE SCALE GENOMIC DNA]</scope>
    <source>
        <strain evidence="2">JCM 14370</strain>
    </source>
</reference>
<dbReference type="Proteomes" id="UP000632222">
    <property type="component" value="Unassembled WGS sequence"/>
</dbReference>
<comment type="caution">
    <text evidence="1">The sequence shown here is derived from an EMBL/GenBank/DDBJ whole genome shotgun (WGS) entry which is preliminary data.</text>
</comment>
<dbReference type="EMBL" id="BMOD01000002">
    <property type="protein sequence ID" value="GGJ25885.1"/>
    <property type="molecule type" value="Genomic_DNA"/>
</dbReference>
<sequence>MNSTFRFRIITDALENDAQKLAQKIHSLSGHPVQVNGNKDYLDLNPLQHRGFEVLLEATREEAQQFFALMQQNFRIESMGRVQPKRS</sequence>
<evidence type="ECO:0000313" key="1">
    <source>
        <dbReference type="EMBL" id="GGJ25885.1"/>
    </source>
</evidence>
<gene>
    <name evidence="1" type="ORF">GCM10008938_10010</name>
</gene>
<evidence type="ECO:0000313" key="2">
    <source>
        <dbReference type="Proteomes" id="UP000632222"/>
    </source>
</evidence>
<name>A0ABQ2CXC1_9DEIO</name>
<protein>
    <submittedName>
        <fullName evidence="1">Uncharacterized protein</fullName>
    </submittedName>
</protein>
<keyword evidence="2" id="KW-1185">Reference proteome</keyword>